<reference evidence="8 9" key="1">
    <citation type="journal article" date="2019" name="Int. J. Syst. Evol. Microbiol.">
        <title>The Global Catalogue of Microorganisms (GCM) 10K type strain sequencing project: providing services to taxonomists for standard genome sequencing and annotation.</title>
        <authorList>
            <consortium name="The Broad Institute Genomics Platform"/>
            <consortium name="The Broad Institute Genome Sequencing Center for Infectious Disease"/>
            <person name="Wu L."/>
            <person name="Ma J."/>
        </authorList>
    </citation>
    <scope>NUCLEOTIDE SEQUENCE [LARGE SCALE GENOMIC DNA]</scope>
    <source>
        <strain evidence="8 9">JCM 15395</strain>
    </source>
</reference>
<evidence type="ECO:0000259" key="7">
    <source>
        <dbReference type="Pfam" id="PF16198"/>
    </source>
</evidence>
<dbReference type="EC" id="5.4.99.25" evidence="5"/>
<comment type="caution">
    <text evidence="8">The sequence shown here is derived from an EMBL/GenBank/DDBJ whole genome shotgun (WGS) entry which is preliminary data.</text>
</comment>
<dbReference type="RefSeq" id="WP_343815312.1">
    <property type="nucleotide sequence ID" value="NZ_BAAADS010000025.1"/>
</dbReference>
<sequence>MKGILPLWKPKGMTSHDCVVKVRKLFQTKKVGHTGTLDPEVEGVLPICIGQATKIVPFLTDTTKTYTAEILLGASTDTEDAQGSIIEERAVGISLSKQILENVLQLFRGKITQIPPMYSAVKVNGKKLYEYARANEYVERPQRDVIIHSLELVDFDDDQHTFTIEIVCSKGTYIRTLCVDIGRKLGFPAHMYSLVRTETGTIAKDETISFNELEQAAERQRLLLPISRGLEHLDVLETDENMKLKVRNGQKLAMPEKQLQTDPFTVMFQDDVLAIYQIHPDKPNCIKPLRVFNE</sequence>
<dbReference type="CDD" id="cd02573">
    <property type="entry name" value="PseudoU_synth_EcTruB"/>
    <property type="match status" value="1"/>
</dbReference>
<protein>
    <recommendedName>
        <fullName evidence="5">tRNA pseudouridine synthase B</fullName>
        <ecNumber evidence="5">5.4.99.25</ecNumber>
    </recommendedName>
    <alternativeName>
        <fullName evidence="5">tRNA pseudouridine(55) synthase</fullName>
        <shortName evidence="5">Psi55 synthase</shortName>
    </alternativeName>
    <alternativeName>
        <fullName evidence="5">tRNA pseudouridylate synthase</fullName>
    </alternativeName>
    <alternativeName>
        <fullName evidence="5">tRNA-uridine isomerase</fullName>
    </alternativeName>
</protein>
<dbReference type="HAMAP" id="MF_01080">
    <property type="entry name" value="TruB_bact"/>
    <property type="match status" value="1"/>
</dbReference>
<evidence type="ECO:0000256" key="3">
    <source>
        <dbReference type="ARBA" id="ARBA00022694"/>
    </source>
</evidence>
<dbReference type="Pfam" id="PF16198">
    <property type="entry name" value="TruB_C_2"/>
    <property type="match status" value="1"/>
</dbReference>
<evidence type="ECO:0000256" key="1">
    <source>
        <dbReference type="ARBA" id="ARBA00000385"/>
    </source>
</evidence>
<organism evidence="8 9">
    <name type="scientific">Virgibacillus siamensis</name>
    <dbReference type="NCBI Taxonomy" id="480071"/>
    <lineage>
        <taxon>Bacteria</taxon>
        <taxon>Bacillati</taxon>
        <taxon>Bacillota</taxon>
        <taxon>Bacilli</taxon>
        <taxon>Bacillales</taxon>
        <taxon>Bacillaceae</taxon>
        <taxon>Virgibacillus</taxon>
    </lineage>
</organism>
<evidence type="ECO:0000313" key="8">
    <source>
        <dbReference type="EMBL" id="GAA0612188.1"/>
    </source>
</evidence>
<feature type="domain" description="tRNA pseudouridylate synthase B C-terminal" evidence="7">
    <location>
        <begin position="175"/>
        <end position="225"/>
    </location>
</feature>
<dbReference type="InterPro" id="IPR014780">
    <property type="entry name" value="tRNA_psdUridine_synth_TruB"/>
</dbReference>
<feature type="active site" description="Nucleophile" evidence="5">
    <location>
        <position position="38"/>
    </location>
</feature>
<accession>A0ABN1GID2</accession>
<name>A0ABN1GID2_9BACI</name>
<dbReference type="InterPro" id="IPR002501">
    <property type="entry name" value="PsdUridine_synth_N"/>
</dbReference>
<evidence type="ECO:0000259" key="6">
    <source>
        <dbReference type="Pfam" id="PF01509"/>
    </source>
</evidence>
<dbReference type="Gene3D" id="3.30.2350.10">
    <property type="entry name" value="Pseudouridine synthase"/>
    <property type="match status" value="1"/>
</dbReference>
<keyword evidence="4 5" id="KW-0413">Isomerase</keyword>
<dbReference type="PANTHER" id="PTHR13767">
    <property type="entry name" value="TRNA-PSEUDOURIDINE SYNTHASE"/>
    <property type="match status" value="1"/>
</dbReference>
<keyword evidence="3 5" id="KW-0819">tRNA processing</keyword>
<dbReference type="InterPro" id="IPR032819">
    <property type="entry name" value="TruB_C"/>
</dbReference>
<dbReference type="EMBL" id="BAAADS010000025">
    <property type="protein sequence ID" value="GAA0612188.1"/>
    <property type="molecule type" value="Genomic_DNA"/>
</dbReference>
<comment type="catalytic activity">
    <reaction evidence="1 5">
        <text>uridine(55) in tRNA = pseudouridine(55) in tRNA</text>
        <dbReference type="Rhea" id="RHEA:42532"/>
        <dbReference type="Rhea" id="RHEA-COMP:10101"/>
        <dbReference type="Rhea" id="RHEA-COMP:10102"/>
        <dbReference type="ChEBI" id="CHEBI:65314"/>
        <dbReference type="ChEBI" id="CHEBI:65315"/>
        <dbReference type="EC" id="5.4.99.25"/>
    </reaction>
</comment>
<evidence type="ECO:0000313" key="9">
    <source>
        <dbReference type="Proteomes" id="UP001500866"/>
    </source>
</evidence>
<dbReference type="SUPFAM" id="SSF55120">
    <property type="entry name" value="Pseudouridine synthase"/>
    <property type="match status" value="1"/>
</dbReference>
<evidence type="ECO:0000256" key="5">
    <source>
        <dbReference type="HAMAP-Rule" id="MF_01080"/>
    </source>
</evidence>
<feature type="domain" description="Pseudouridine synthase II N-terminal" evidence="6">
    <location>
        <begin position="23"/>
        <end position="174"/>
    </location>
</feature>
<dbReference type="PANTHER" id="PTHR13767:SF2">
    <property type="entry name" value="PSEUDOURIDYLATE SYNTHASE TRUB1"/>
    <property type="match status" value="1"/>
</dbReference>
<evidence type="ECO:0000256" key="4">
    <source>
        <dbReference type="ARBA" id="ARBA00023235"/>
    </source>
</evidence>
<dbReference type="Proteomes" id="UP001500866">
    <property type="component" value="Unassembled WGS sequence"/>
</dbReference>
<keyword evidence="9" id="KW-1185">Reference proteome</keyword>
<proteinExistence type="inferred from homology"/>
<comment type="similarity">
    <text evidence="2 5">Belongs to the pseudouridine synthase TruB family. Type 1 subfamily.</text>
</comment>
<dbReference type="NCBIfam" id="TIGR00431">
    <property type="entry name" value="TruB"/>
    <property type="match status" value="1"/>
</dbReference>
<dbReference type="Pfam" id="PF01509">
    <property type="entry name" value="TruB_N"/>
    <property type="match status" value="1"/>
</dbReference>
<dbReference type="InterPro" id="IPR020103">
    <property type="entry name" value="PsdUridine_synth_cat_dom_sf"/>
</dbReference>
<gene>
    <name evidence="5 8" type="primary">truB</name>
    <name evidence="8" type="ORF">GCM10009001_31770</name>
</gene>
<comment type="function">
    <text evidence="5">Responsible for synthesis of pseudouridine from uracil-55 in the psi GC loop of transfer RNAs.</text>
</comment>
<evidence type="ECO:0000256" key="2">
    <source>
        <dbReference type="ARBA" id="ARBA00005642"/>
    </source>
</evidence>